<evidence type="ECO:0000313" key="1">
    <source>
        <dbReference type="EMBL" id="SHG53838.1"/>
    </source>
</evidence>
<sequence length="418" mass="49298">MTEEQKQWANDALFRGYYVQVRNRNFCLECGHKWNPECKRLGKRTCPSCGTKGLKHVDHWDTDKSIYRYWAKIDMVEGCQVVRMFFAEKYLKRKQTPKYYHQEVMQHWVREDGKITSMAKLCSTMGACRRLDSWSPGTDLEVRTNSRNHQMRCNIIPDKICPGRNTLPIIRRNGYKGYFRGEAPHHFFSAILKYPKVETLLKAGQHSLFSLCVGMGDYGRNKVRQYWKSICIAMRNDYIVEDASDWLDYLGMLEQFDKDILNAEYICPDDLHKAHNHYNSQLQEVQIQQMLERDKEKIKKENVEYRANKGQFFNMRFRNKNIKIEPLTSVQQFLIEGKKLKHCIYTNSYYKRDNSLMLSARISGELVETVEVNLRKMEVSQARGFKNKPTEHHKKIVDTVRENMDKIAKRANTEAVAA</sequence>
<name>A0A1M5KM30_9BACT</name>
<evidence type="ECO:0000313" key="2">
    <source>
        <dbReference type="Proteomes" id="UP000184041"/>
    </source>
</evidence>
<proteinExistence type="predicted"/>
<dbReference type="Pfam" id="PF14284">
    <property type="entry name" value="PcfJ"/>
    <property type="match status" value="1"/>
</dbReference>
<dbReference type="STRING" id="1194090.SAMN05443144_1334"/>
<organism evidence="1 2">
    <name type="scientific">Fodinibius roseus</name>
    <dbReference type="NCBI Taxonomy" id="1194090"/>
    <lineage>
        <taxon>Bacteria</taxon>
        <taxon>Pseudomonadati</taxon>
        <taxon>Balneolota</taxon>
        <taxon>Balneolia</taxon>
        <taxon>Balneolales</taxon>
        <taxon>Balneolaceae</taxon>
        <taxon>Fodinibius</taxon>
    </lineage>
</organism>
<dbReference type="AlphaFoldDB" id="A0A1M5KM30"/>
<dbReference type="InterPro" id="IPR025586">
    <property type="entry name" value="PcfJ"/>
</dbReference>
<keyword evidence="2" id="KW-1185">Reference proteome</keyword>
<dbReference type="Proteomes" id="UP000184041">
    <property type="component" value="Unassembled WGS sequence"/>
</dbReference>
<reference evidence="1 2" key="1">
    <citation type="submission" date="2016-11" db="EMBL/GenBank/DDBJ databases">
        <authorList>
            <person name="Jaros S."/>
            <person name="Januszkiewicz K."/>
            <person name="Wedrychowicz H."/>
        </authorList>
    </citation>
    <scope>NUCLEOTIDE SEQUENCE [LARGE SCALE GENOMIC DNA]</scope>
    <source>
        <strain evidence="1 2">DSM 21986</strain>
    </source>
</reference>
<gene>
    <name evidence="1" type="ORF">SAMN05443144_1334</name>
</gene>
<accession>A0A1M5KM30</accession>
<protein>
    <submittedName>
        <fullName evidence="1">PcfJ-like protein</fullName>
    </submittedName>
</protein>
<dbReference type="EMBL" id="FQUS01000033">
    <property type="protein sequence ID" value="SHG53838.1"/>
    <property type="molecule type" value="Genomic_DNA"/>
</dbReference>